<dbReference type="InterPro" id="IPR002491">
    <property type="entry name" value="ABC_transptr_periplasmic_BD"/>
</dbReference>
<keyword evidence="3" id="KW-1185">Reference proteome</keyword>
<evidence type="ECO:0000259" key="1">
    <source>
        <dbReference type="PROSITE" id="PS50983"/>
    </source>
</evidence>
<dbReference type="STRING" id="651182.TOL2_C43370"/>
<dbReference type="PATRIC" id="fig|651182.5.peg.5105"/>
<dbReference type="PANTHER" id="PTHR30535">
    <property type="entry name" value="VITAMIN B12-BINDING PROTEIN"/>
    <property type="match status" value="1"/>
</dbReference>
<dbReference type="EMBL" id="FO203503">
    <property type="protein sequence ID" value="CCK82493.1"/>
    <property type="molecule type" value="Genomic_DNA"/>
</dbReference>
<dbReference type="PANTHER" id="PTHR30535:SF34">
    <property type="entry name" value="MOLYBDATE-BINDING PROTEIN MOLA"/>
    <property type="match status" value="1"/>
</dbReference>
<sequence>MMWHPLLNSMLMFKQSRCIIRRFKTITGILLFIVLVLSAQVRAVTLTDKKGRRIVFSSPFTRIVSLYGAHTENLYHLNLENQIVGVCINDTFPPQVDKKIKFSYHDDPEKFLAYMPDLVLIRPMIDNGYPKLIRRLEKSGITVVSLQPSGIKEMYDYWLTLGLLTGKKLQAEQMVQTFKEKTANIQALTRGIHPRKRVYFQAIHTRMKTFTQGAMPIFALETAGGINVASDAKASRNTNIAVYGKEQILAKGSQIDVFLAQKGVMNAVNIEQIKKEPGFNIIKAIKNNQIFLIDENIVSRPVPRLYNGIIEIGKCLYPNIFTQEKLKEEQ</sequence>
<dbReference type="Pfam" id="PF01497">
    <property type="entry name" value="Peripla_BP_2"/>
    <property type="match status" value="1"/>
</dbReference>
<feature type="domain" description="Fe/B12 periplasmic-binding" evidence="1">
    <location>
        <begin position="62"/>
        <end position="320"/>
    </location>
</feature>
<dbReference type="AlphaFoldDB" id="K0NQT0"/>
<accession>K0NQT0</accession>
<protein>
    <submittedName>
        <fullName evidence="2">Predicted Fe(III) ABC transporter, periplasmic binding protein</fullName>
    </submittedName>
</protein>
<dbReference type="KEGG" id="dto:TOL2_C43370"/>
<proteinExistence type="predicted"/>
<dbReference type="InterPro" id="IPR050902">
    <property type="entry name" value="ABC_Transporter_SBP"/>
</dbReference>
<organism evidence="2 3">
    <name type="scientific">Desulfobacula toluolica (strain DSM 7467 / Tol2)</name>
    <dbReference type="NCBI Taxonomy" id="651182"/>
    <lineage>
        <taxon>Bacteria</taxon>
        <taxon>Pseudomonadati</taxon>
        <taxon>Thermodesulfobacteriota</taxon>
        <taxon>Desulfobacteria</taxon>
        <taxon>Desulfobacterales</taxon>
        <taxon>Desulfobacteraceae</taxon>
        <taxon>Desulfobacula</taxon>
    </lineage>
</organism>
<dbReference type="HOGENOM" id="CLU_038034_2_5_7"/>
<dbReference type="SUPFAM" id="SSF53807">
    <property type="entry name" value="Helical backbone' metal receptor"/>
    <property type="match status" value="1"/>
</dbReference>
<dbReference type="Gene3D" id="3.40.50.1980">
    <property type="entry name" value="Nitrogenase molybdenum iron protein domain"/>
    <property type="match status" value="2"/>
</dbReference>
<gene>
    <name evidence="2" type="ordered locus">TOL2_C43370</name>
</gene>
<dbReference type="PROSITE" id="PS50983">
    <property type="entry name" value="FE_B12_PBP"/>
    <property type="match status" value="1"/>
</dbReference>
<dbReference type="Proteomes" id="UP000007347">
    <property type="component" value="Chromosome"/>
</dbReference>
<dbReference type="GO" id="GO:0071281">
    <property type="term" value="P:cellular response to iron ion"/>
    <property type="evidence" value="ECO:0007669"/>
    <property type="project" value="TreeGrafter"/>
</dbReference>
<evidence type="ECO:0000313" key="2">
    <source>
        <dbReference type="EMBL" id="CCK82493.1"/>
    </source>
</evidence>
<evidence type="ECO:0000313" key="3">
    <source>
        <dbReference type="Proteomes" id="UP000007347"/>
    </source>
</evidence>
<name>K0NQT0_DESTT</name>
<reference evidence="2 3" key="1">
    <citation type="journal article" date="2013" name="Environ. Microbiol.">
        <title>Complete genome, catabolic sub-proteomes and key-metabolites of Desulfobacula toluolica Tol2, a marine, aromatic compound-degrading, sulfate-reducing bacterium.</title>
        <authorList>
            <person name="Wohlbrand L."/>
            <person name="Jacob J.H."/>
            <person name="Kube M."/>
            <person name="Mussmann M."/>
            <person name="Jarling R."/>
            <person name="Beck A."/>
            <person name="Amann R."/>
            <person name="Wilkes H."/>
            <person name="Reinhardt R."/>
            <person name="Rabus R."/>
        </authorList>
    </citation>
    <scope>NUCLEOTIDE SEQUENCE [LARGE SCALE GENOMIC DNA]</scope>
    <source>
        <strain evidence="3">DSM 7467 / Tol2</strain>
    </source>
</reference>